<name>A0ABX8RMJ2_NOCIO</name>
<reference evidence="2 3" key="1">
    <citation type="submission" date="2021-07" db="EMBL/GenBank/DDBJ databases">
        <title>Whole Genome Sequence of Nocardia Iowensis.</title>
        <authorList>
            <person name="Lamm A."/>
            <person name="Collins-Fairclough A.M."/>
            <person name="Bunk B."/>
            <person name="Sproer C."/>
        </authorList>
    </citation>
    <scope>NUCLEOTIDE SEQUENCE [LARGE SCALE GENOMIC DNA]</scope>
    <source>
        <strain evidence="2 3">NRRL 5646</strain>
    </source>
</reference>
<feature type="transmembrane region" description="Helical" evidence="1">
    <location>
        <begin position="63"/>
        <end position="82"/>
    </location>
</feature>
<gene>
    <name evidence="2" type="ORF">KV110_34955</name>
</gene>
<evidence type="ECO:0000313" key="2">
    <source>
        <dbReference type="EMBL" id="QXN90536.1"/>
    </source>
</evidence>
<dbReference type="EMBL" id="CP078145">
    <property type="protein sequence ID" value="QXN90536.1"/>
    <property type="molecule type" value="Genomic_DNA"/>
</dbReference>
<keyword evidence="3" id="KW-1185">Reference proteome</keyword>
<feature type="transmembrane region" description="Helical" evidence="1">
    <location>
        <begin position="94"/>
        <end position="115"/>
    </location>
</feature>
<proteinExistence type="predicted"/>
<dbReference type="Proteomes" id="UP000694257">
    <property type="component" value="Chromosome"/>
</dbReference>
<organism evidence="2 3">
    <name type="scientific">Nocardia iowensis</name>
    <dbReference type="NCBI Taxonomy" id="204891"/>
    <lineage>
        <taxon>Bacteria</taxon>
        <taxon>Bacillati</taxon>
        <taxon>Actinomycetota</taxon>
        <taxon>Actinomycetes</taxon>
        <taxon>Mycobacteriales</taxon>
        <taxon>Nocardiaceae</taxon>
        <taxon>Nocardia</taxon>
    </lineage>
</organism>
<feature type="transmembrane region" description="Helical" evidence="1">
    <location>
        <begin position="9"/>
        <end position="31"/>
    </location>
</feature>
<accession>A0ABX8RMJ2</accession>
<dbReference type="RefSeq" id="WP_218471405.1">
    <property type="nucleotide sequence ID" value="NZ_BAABJN010000006.1"/>
</dbReference>
<evidence type="ECO:0000313" key="3">
    <source>
        <dbReference type="Proteomes" id="UP000694257"/>
    </source>
</evidence>
<evidence type="ECO:0000256" key="1">
    <source>
        <dbReference type="SAM" id="Phobius"/>
    </source>
</evidence>
<keyword evidence="1" id="KW-1133">Transmembrane helix</keyword>
<keyword evidence="1" id="KW-0472">Membrane</keyword>
<keyword evidence="1" id="KW-0812">Transmembrane</keyword>
<protein>
    <submittedName>
        <fullName evidence="2">Uncharacterized protein</fullName>
    </submittedName>
</protein>
<sequence>MTIAWHREAAVSGIGAAGVGALAIAVVALWIRHDRRQAWQDSIVAAGCRVVAPLPDVSVPTTLAAVASAVAFGCLAFHSRFLMRGEYRWRRLRAALGTALAVAAISFFAIGLFLVTSTPSDPYLGLDGSGLPCGSG</sequence>